<feature type="binding site" evidence="3">
    <location>
        <position position="131"/>
    </location>
    <ligand>
        <name>a divalent metal cation</name>
        <dbReference type="ChEBI" id="CHEBI:60240"/>
    </ligand>
</feature>
<evidence type="ECO:0000313" key="4">
    <source>
        <dbReference type="EMBL" id="RAI98443.1"/>
    </source>
</evidence>
<dbReference type="InterPro" id="IPR007837">
    <property type="entry name" value="DinB"/>
</dbReference>
<feature type="binding site" evidence="3">
    <location>
        <position position="135"/>
    </location>
    <ligand>
        <name>a divalent metal cation</name>
        <dbReference type="ChEBI" id="CHEBI:60240"/>
    </ligand>
</feature>
<dbReference type="InterPro" id="IPR034660">
    <property type="entry name" value="DinB/YfiT-like"/>
</dbReference>
<protein>
    <submittedName>
        <fullName evidence="4">Putative damage-inducible protein DinB</fullName>
    </submittedName>
</protein>
<evidence type="ECO:0000256" key="2">
    <source>
        <dbReference type="ARBA" id="ARBA00022723"/>
    </source>
</evidence>
<evidence type="ECO:0000313" key="5">
    <source>
        <dbReference type="Proteomes" id="UP000249547"/>
    </source>
</evidence>
<dbReference type="EMBL" id="QLLL01000012">
    <property type="protein sequence ID" value="RAI98443.1"/>
    <property type="molecule type" value="Genomic_DNA"/>
</dbReference>
<dbReference type="PANTHER" id="PTHR37302">
    <property type="entry name" value="SLR1116 PROTEIN"/>
    <property type="match status" value="1"/>
</dbReference>
<sequence>MNDFLLRLANYNAWANGRLINILNGLPVDKLNQEIVSSFPTLRKTVIHMWNAERIWYQRIHLMEQIPPPTFDMEDTMEEINQQWASQSKAYIQFIEKATPQKLSHVYGYYNFQKQYFKLPVEVTLAHVFNHNTFHRGQLITMLRQVGVTKLPSTDMTTFALNIK</sequence>
<dbReference type="GO" id="GO:0046872">
    <property type="term" value="F:metal ion binding"/>
    <property type="evidence" value="ECO:0007669"/>
    <property type="project" value="UniProtKB-KW"/>
</dbReference>
<dbReference type="Proteomes" id="UP000249547">
    <property type="component" value="Unassembled WGS sequence"/>
</dbReference>
<dbReference type="Pfam" id="PF05163">
    <property type="entry name" value="DinB"/>
    <property type="match status" value="1"/>
</dbReference>
<feature type="binding site" evidence="3">
    <location>
        <position position="48"/>
    </location>
    <ligand>
        <name>a divalent metal cation</name>
        <dbReference type="ChEBI" id="CHEBI:60240"/>
    </ligand>
</feature>
<keyword evidence="5" id="KW-1185">Reference proteome</keyword>
<evidence type="ECO:0000256" key="3">
    <source>
        <dbReference type="PIRSR" id="PIRSR607837-1"/>
    </source>
</evidence>
<reference evidence="4 5" key="1">
    <citation type="submission" date="2018-06" db="EMBL/GenBank/DDBJ databases">
        <title>Genomic Encyclopedia of Archaeal and Bacterial Type Strains, Phase II (KMG-II): from individual species to whole genera.</title>
        <authorList>
            <person name="Goeker M."/>
        </authorList>
    </citation>
    <scope>NUCLEOTIDE SEQUENCE [LARGE SCALE GENOMIC DNA]</scope>
    <source>
        <strain evidence="4 5">DSM 23857</strain>
    </source>
</reference>
<dbReference type="PANTHER" id="PTHR37302:SF1">
    <property type="entry name" value="PROTEIN DINB"/>
    <property type="match status" value="1"/>
</dbReference>
<dbReference type="SUPFAM" id="SSF109854">
    <property type="entry name" value="DinB/YfiT-like putative metalloenzymes"/>
    <property type="match status" value="1"/>
</dbReference>
<gene>
    <name evidence="4" type="ORF">LX64_04805</name>
</gene>
<organism evidence="4 5">
    <name type="scientific">Chitinophaga skermanii</name>
    <dbReference type="NCBI Taxonomy" id="331697"/>
    <lineage>
        <taxon>Bacteria</taxon>
        <taxon>Pseudomonadati</taxon>
        <taxon>Bacteroidota</taxon>
        <taxon>Chitinophagia</taxon>
        <taxon>Chitinophagales</taxon>
        <taxon>Chitinophagaceae</taxon>
        <taxon>Chitinophaga</taxon>
    </lineage>
</organism>
<accession>A0A327Q336</accession>
<dbReference type="OrthoDB" id="9811413at2"/>
<name>A0A327Q336_9BACT</name>
<dbReference type="Gene3D" id="1.20.120.450">
    <property type="entry name" value="dinb family like domain"/>
    <property type="match status" value="1"/>
</dbReference>
<dbReference type="AlphaFoldDB" id="A0A327Q336"/>
<comment type="similarity">
    <text evidence="1">Belongs to the DinB family.</text>
</comment>
<evidence type="ECO:0000256" key="1">
    <source>
        <dbReference type="ARBA" id="ARBA00008635"/>
    </source>
</evidence>
<dbReference type="RefSeq" id="WP_111600190.1">
    <property type="nucleotide sequence ID" value="NZ_QLLL01000012.1"/>
</dbReference>
<keyword evidence="2 3" id="KW-0479">Metal-binding</keyword>
<proteinExistence type="inferred from homology"/>
<comment type="caution">
    <text evidence="4">The sequence shown here is derived from an EMBL/GenBank/DDBJ whole genome shotgun (WGS) entry which is preliminary data.</text>
</comment>